<comment type="caution">
    <text evidence="1">The sequence shown here is derived from an EMBL/GenBank/DDBJ whole genome shotgun (WGS) entry which is preliminary data.</text>
</comment>
<dbReference type="AlphaFoldDB" id="A0AAN8MAL3"/>
<sequence length="66" mass="7318">MPRPGSPSSACHCILPSESSKPLECLSSLGDASGHNTPPQTHLHTHTHTFKYMPQYRLIYSLSDRL</sequence>
<keyword evidence="2" id="KW-1185">Reference proteome</keyword>
<accession>A0AAN8MAL3</accession>
<evidence type="ECO:0000313" key="1">
    <source>
        <dbReference type="EMBL" id="KAK6321431.1"/>
    </source>
</evidence>
<proteinExistence type="predicted"/>
<organism evidence="1 2">
    <name type="scientific">Coregonus suidteri</name>
    <dbReference type="NCBI Taxonomy" id="861788"/>
    <lineage>
        <taxon>Eukaryota</taxon>
        <taxon>Metazoa</taxon>
        <taxon>Chordata</taxon>
        <taxon>Craniata</taxon>
        <taxon>Vertebrata</taxon>
        <taxon>Euteleostomi</taxon>
        <taxon>Actinopterygii</taxon>
        <taxon>Neopterygii</taxon>
        <taxon>Teleostei</taxon>
        <taxon>Protacanthopterygii</taxon>
        <taxon>Salmoniformes</taxon>
        <taxon>Salmonidae</taxon>
        <taxon>Coregoninae</taxon>
        <taxon>Coregonus</taxon>
    </lineage>
</organism>
<name>A0AAN8MAL3_9TELE</name>
<gene>
    <name evidence="1" type="ORF">J4Q44_G00084070</name>
</gene>
<protein>
    <submittedName>
        <fullName evidence="1">Uncharacterized protein</fullName>
    </submittedName>
</protein>
<dbReference type="Proteomes" id="UP001356427">
    <property type="component" value="Unassembled WGS sequence"/>
</dbReference>
<dbReference type="EMBL" id="JAGTTL010000006">
    <property type="protein sequence ID" value="KAK6321431.1"/>
    <property type="molecule type" value="Genomic_DNA"/>
</dbReference>
<feature type="non-terminal residue" evidence="1">
    <location>
        <position position="66"/>
    </location>
</feature>
<reference evidence="1 2" key="1">
    <citation type="submission" date="2021-04" db="EMBL/GenBank/DDBJ databases">
        <authorList>
            <person name="De Guttry C."/>
            <person name="Zahm M."/>
            <person name="Klopp C."/>
            <person name="Cabau C."/>
            <person name="Louis A."/>
            <person name="Berthelot C."/>
            <person name="Parey E."/>
            <person name="Roest Crollius H."/>
            <person name="Montfort J."/>
            <person name="Robinson-Rechavi M."/>
            <person name="Bucao C."/>
            <person name="Bouchez O."/>
            <person name="Gislard M."/>
            <person name="Lluch J."/>
            <person name="Milhes M."/>
            <person name="Lampietro C."/>
            <person name="Lopez Roques C."/>
            <person name="Donnadieu C."/>
            <person name="Braasch I."/>
            <person name="Desvignes T."/>
            <person name="Postlethwait J."/>
            <person name="Bobe J."/>
            <person name="Wedekind C."/>
            <person name="Guiguen Y."/>
        </authorList>
    </citation>
    <scope>NUCLEOTIDE SEQUENCE [LARGE SCALE GENOMIC DNA]</scope>
    <source>
        <strain evidence="1">Cs_M1</strain>
        <tissue evidence="1">Blood</tissue>
    </source>
</reference>
<evidence type="ECO:0000313" key="2">
    <source>
        <dbReference type="Proteomes" id="UP001356427"/>
    </source>
</evidence>